<feature type="compositionally biased region" description="Polar residues" evidence="2">
    <location>
        <begin position="1"/>
        <end position="19"/>
    </location>
</feature>
<feature type="compositionally biased region" description="Low complexity" evidence="2">
    <location>
        <begin position="34"/>
        <end position="60"/>
    </location>
</feature>
<feature type="compositionally biased region" description="Low complexity" evidence="2">
    <location>
        <begin position="68"/>
        <end position="91"/>
    </location>
</feature>
<evidence type="ECO:0000256" key="1">
    <source>
        <dbReference type="SAM" id="Coils"/>
    </source>
</evidence>
<feature type="region of interest" description="Disordered" evidence="2">
    <location>
        <begin position="97"/>
        <end position="116"/>
    </location>
</feature>
<feature type="region of interest" description="Disordered" evidence="2">
    <location>
        <begin position="126"/>
        <end position="147"/>
    </location>
</feature>
<comment type="caution">
    <text evidence="3">The sequence shown here is derived from an EMBL/GenBank/DDBJ whole genome shotgun (WGS) entry which is preliminary data.</text>
</comment>
<proteinExistence type="predicted"/>
<feature type="region of interest" description="Disordered" evidence="2">
    <location>
        <begin position="1"/>
        <end position="91"/>
    </location>
</feature>
<name>A0A8S1N4C0_9CILI</name>
<dbReference type="AlphaFoldDB" id="A0A8S1N4C0"/>
<dbReference type="EMBL" id="CAJJDN010000045">
    <property type="protein sequence ID" value="CAD8083875.1"/>
    <property type="molecule type" value="Genomic_DNA"/>
</dbReference>
<organism evidence="3 4">
    <name type="scientific">Paramecium sonneborni</name>
    <dbReference type="NCBI Taxonomy" id="65129"/>
    <lineage>
        <taxon>Eukaryota</taxon>
        <taxon>Sar</taxon>
        <taxon>Alveolata</taxon>
        <taxon>Ciliophora</taxon>
        <taxon>Intramacronucleata</taxon>
        <taxon>Oligohymenophorea</taxon>
        <taxon>Peniculida</taxon>
        <taxon>Parameciidae</taxon>
        <taxon>Paramecium</taxon>
    </lineage>
</organism>
<keyword evidence="1" id="KW-0175">Coiled coil</keyword>
<keyword evidence="4" id="KW-1185">Reference proteome</keyword>
<sequence>MFGNNLGSNTAQTQQSGNPAPSIFGNAATSNNLFGQPQNTLGQQQQTQGISGQPQQQQQGIFGGGLFGQTQQQPNLLGQQQQQTTLIGQQQQPNSLLGQTNTLVGQPQQQTTQLGQPQPSNIFLQTQQQQQPQTQIAQPTTQQQTTQPKAYTMNQINQQTKIHIENLAKAIANKEKIDKNQKNLQLIEKNSLKNIQQQQQQQITIGINQNPQQQVQRTLMKGDKRNHTQKAENYYNDWNKIYLSINRKQDETLAQLTALVDQLQQQDTSFDIDEESLIDSIKQLGKELDDLERKINEVVKTQEKILGLEKEESEWDQIVNNLSECLLHLDSQTKEVEDLLLLAEKNPKVQNK</sequence>
<gene>
    <name evidence="3" type="ORF">PSON_ATCC_30995.1.T0450324</name>
</gene>
<dbReference type="OrthoDB" id="310867at2759"/>
<protein>
    <submittedName>
        <fullName evidence="3">Uncharacterized protein</fullName>
    </submittedName>
</protein>
<evidence type="ECO:0000313" key="3">
    <source>
        <dbReference type="EMBL" id="CAD8083875.1"/>
    </source>
</evidence>
<feature type="coiled-coil region" evidence="1">
    <location>
        <begin position="246"/>
        <end position="311"/>
    </location>
</feature>
<evidence type="ECO:0000313" key="4">
    <source>
        <dbReference type="Proteomes" id="UP000692954"/>
    </source>
</evidence>
<dbReference type="Proteomes" id="UP000692954">
    <property type="component" value="Unassembled WGS sequence"/>
</dbReference>
<accession>A0A8S1N4C0</accession>
<feature type="compositionally biased region" description="Low complexity" evidence="2">
    <location>
        <begin position="102"/>
        <end position="116"/>
    </location>
</feature>
<evidence type="ECO:0000256" key="2">
    <source>
        <dbReference type="SAM" id="MobiDB-lite"/>
    </source>
</evidence>
<reference evidence="3" key="1">
    <citation type="submission" date="2021-01" db="EMBL/GenBank/DDBJ databases">
        <authorList>
            <consortium name="Genoscope - CEA"/>
            <person name="William W."/>
        </authorList>
    </citation>
    <scope>NUCLEOTIDE SEQUENCE</scope>
</reference>